<accession>A0A0U1D6K6</accession>
<feature type="compositionally biased region" description="Basic and acidic residues" evidence="1">
    <location>
        <begin position="73"/>
        <end position="87"/>
    </location>
</feature>
<dbReference type="RefSeq" id="WP_090419522.1">
    <property type="nucleotide sequence ID" value="NZ_CTEC01000001.1"/>
</dbReference>
<sequence length="87" mass="9548">MKQVELPDDVTSRDLEKRLKAAIDETLDGEWVFAIQSLSFVQHDGDTNTVLFDVVFVAVPGAGPTADTTPKGLPDEIQYRPGKFDSP</sequence>
<proteinExistence type="predicted"/>
<dbReference type="EMBL" id="CTEC01000001">
    <property type="protein sequence ID" value="CQD07406.1"/>
    <property type="molecule type" value="Genomic_DNA"/>
</dbReference>
<dbReference type="Proteomes" id="UP000199601">
    <property type="component" value="Unassembled WGS sequence"/>
</dbReference>
<dbReference type="AlphaFoldDB" id="A0A0U1D6K6"/>
<reference evidence="3" key="1">
    <citation type="submission" date="2015-03" db="EMBL/GenBank/DDBJ databases">
        <authorList>
            <person name="Urmite Genomes"/>
        </authorList>
    </citation>
    <scope>NUCLEOTIDE SEQUENCE [LARGE SCALE GENOMIC DNA]</scope>
    <source>
        <strain evidence="3">CSUR P1344</strain>
    </source>
</reference>
<protein>
    <submittedName>
        <fullName evidence="2">Uncharacterized protein</fullName>
    </submittedName>
</protein>
<evidence type="ECO:0000256" key="1">
    <source>
        <dbReference type="SAM" id="MobiDB-lite"/>
    </source>
</evidence>
<feature type="region of interest" description="Disordered" evidence="1">
    <location>
        <begin position="63"/>
        <end position="87"/>
    </location>
</feature>
<name>A0A0U1D6K6_9MYCO</name>
<evidence type="ECO:0000313" key="2">
    <source>
        <dbReference type="EMBL" id="CQD07406.1"/>
    </source>
</evidence>
<gene>
    <name evidence="2" type="ORF">BN000_01479</name>
</gene>
<evidence type="ECO:0000313" key="3">
    <source>
        <dbReference type="Proteomes" id="UP000199601"/>
    </source>
</evidence>
<organism evidence="2 3">
    <name type="scientific">Mycobacterium europaeum</name>
    <dbReference type="NCBI Taxonomy" id="761804"/>
    <lineage>
        <taxon>Bacteria</taxon>
        <taxon>Bacillati</taxon>
        <taxon>Actinomycetota</taxon>
        <taxon>Actinomycetes</taxon>
        <taxon>Mycobacteriales</taxon>
        <taxon>Mycobacteriaceae</taxon>
        <taxon>Mycobacterium</taxon>
        <taxon>Mycobacterium simiae complex</taxon>
    </lineage>
</organism>
<keyword evidence="3" id="KW-1185">Reference proteome</keyword>